<dbReference type="AlphaFoldDB" id="A0A1I9YCN0"/>
<reference evidence="2" key="1">
    <citation type="submission" date="2016-09" db="EMBL/GenBank/DDBJ databases">
        <title>The Complete Genome of Burkholderia sprentiae wsm5005.</title>
        <authorList>
            <person name="De Meyer S."/>
            <person name="Wang P."/>
            <person name="Terpolilli J."/>
        </authorList>
    </citation>
    <scope>NUCLEOTIDE SEQUENCE [LARGE SCALE GENOMIC DNA]</scope>
    <source>
        <strain evidence="2">WSM5005</strain>
    </source>
</reference>
<keyword evidence="3" id="KW-1185">Reference proteome</keyword>
<dbReference type="RefSeq" id="WP_027198540.1">
    <property type="nucleotide sequence ID" value="NZ_CP017561.2"/>
</dbReference>
<organism evidence="2 3">
    <name type="scientific">Paraburkholderia sprentiae WSM5005</name>
    <dbReference type="NCBI Taxonomy" id="754502"/>
    <lineage>
        <taxon>Bacteria</taxon>
        <taxon>Pseudomonadati</taxon>
        <taxon>Pseudomonadota</taxon>
        <taxon>Betaproteobacteria</taxon>
        <taxon>Burkholderiales</taxon>
        <taxon>Burkholderiaceae</taxon>
        <taxon>Paraburkholderia</taxon>
    </lineage>
</organism>
<protein>
    <submittedName>
        <fullName evidence="2">Uncharacterized protein</fullName>
    </submittedName>
</protein>
<dbReference type="EMBL" id="CP017561">
    <property type="protein sequence ID" value="APA84063.1"/>
    <property type="molecule type" value="Genomic_DNA"/>
</dbReference>
<dbReference type="KEGG" id="pspw:BJG93_00585"/>
<sequence>MQTMVHITSLTPIIRDYRGAIRTCQKEFNNVNNETTERGAAPGAFQGNQAGPAGKEPSAYRIFNDWADEILKRLIDLRRKGELVKTVDSQASFDEWHRGLVASLDEYWSANAHPAYPLSRKQLYKLVNLFVKWLRIKVADDVRAHIEKHGHTTLNTPTVRRVGELLGDSTLTPPADDKDFDNWYHDTQKRIRDFTETHGGSPIIVDVWCRAASLADPDEDG</sequence>
<evidence type="ECO:0000256" key="1">
    <source>
        <dbReference type="SAM" id="MobiDB-lite"/>
    </source>
</evidence>
<gene>
    <name evidence="2" type="ORF">BJG93_00585</name>
</gene>
<accession>A0A1I9YCN0</accession>
<feature type="region of interest" description="Disordered" evidence="1">
    <location>
        <begin position="32"/>
        <end position="53"/>
    </location>
</feature>
<name>A0A1I9YCN0_9BURK</name>
<evidence type="ECO:0000313" key="3">
    <source>
        <dbReference type="Proteomes" id="UP000179860"/>
    </source>
</evidence>
<proteinExistence type="predicted"/>
<dbReference type="Proteomes" id="UP000179860">
    <property type="component" value="Chromosome 1"/>
</dbReference>
<reference evidence="2" key="2">
    <citation type="submission" date="2021-06" db="EMBL/GenBank/DDBJ databases">
        <authorList>
            <person name="Rogers T.H."/>
            <person name="Ramsay J.P."/>
            <person name="Wang P."/>
            <person name="Terpolilli J."/>
        </authorList>
    </citation>
    <scope>NUCLEOTIDE SEQUENCE</scope>
    <source>
        <strain evidence="2">WSM5005</strain>
    </source>
</reference>
<evidence type="ECO:0000313" key="2">
    <source>
        <dbReference type="EMBL" id="APA84063.1"/>
    </source>
</evidence>
<dbReference type="OrthoDB" id="9108953at2"/>